<organism evidence="10 11">
    <name type="scientific">Rhizobium straminoryzae</name>
    <dbReference type="NCBI Taxonomy" id="1387186"/>
    <lineage>
        <taxon>Bacteria</taxon>
        <taxon>Pseudomonadati</taxon>
        <taxon>Pseudomonadota</taxon>
        <taxon>Alphaproteobacteria</taxon>
        <taxon>Hyphomicrobiales</taxon>
        <taxon>Rhizobiaceae</taxon>
        <taxon>Rhizobium/Agrobacterium group</taxon>
        <taxon>Rhizobium</taxon>
    </lineage>
</organism>
<dbReference type="GO" id="GO:0000160">
    <property type="term" value="P:phosphorelay signal transduction system"/>
    <property type="evidence" value="ECO:0007669"/>
    <property type="project" value="UniProtKB-KW"/>
</dbReference>
<keyword evidence="3" id="KW-0808">Transferase</keyword>
<evidence type="ECO:0000256" key="2">
    <source>
        <dbReference type="ARBA" id="ARBA00022475"/>
    </source>
</evidence>
<dbReference type="InterPro" id="IPR050482">
    <property type="entry name" value="Sensor_HK_TwoCompSys"/>
</dbReference>
<evidence type="ECO:0000256" key="8">
    <source>
        <dbReference type="ARBA" id="ARBA00023136"/>
    </source>
</evidence>
<keyword evidence="7" id="KW-0902">Two-component regulatory system</keyword>
<evidence type="ECO:0000259" key="9">
    <source>
        <dbReference type="PROSITE" id="PS50109"/>
    </source>
</evidence>
<keyword evidence="4" id="KW-0812">Transmembrane</keyword>
<dbReference type="Proteomes" id="UP000316801">
    <property type="component" value="Unassembled WGS sequence"/>
</dbReference>
<dbReference type="SUPFAM" id="SSF55781">
    <property type="entry name" value="GAF domain-like"/>
    <property type="match status" value="1"/>
</dbReference>
<evidence type="ECO:0000313" key="11">
    <source>
        <dbReference type="Proteomes" id="UP000316801"/>
    </source>
</evidence>
<dbReference type="InterPro" id="IPR029016">
    <property type="entry name" value="GAF-like_dom_sf"/>
</dbReference>
<name>A0A549TE67_9HYPH</name>
<dbReference type="InterPro" id="IPR036890">
    <property type="entry name" value="HATPase_C_sf"/>
</dbReference>
<evidence type="ECO:0000313" key="10">
    <source>
        <dbReference type="EMBL" id="TRL40395.1"/>
    </source>
</evidence>
<evidence type="ECO:0000256" key="5">
    <source>
        <dbReference type="ARBA" id="ARBA00022777"/>
    </source>
</evidence>
<accession>A0A549TE67</accession>
<dbReference type="GO" id="GO:0005886">
    <property type="term" value="C:plasma membrane"/>
    <property type="evidence" value="ECO:0007669"/>
    <property type="project" value="UniProtKB-SubCell"/>
</dbReference>
<protein>
    <submittedName>
        <fullName evidence="10">GAF domain-containing sensor histidine kinase</fullName>
    </submittedName>
</protein>
<proteinExistence type="predicted"/>
<keyword evidence="8" id="KW-0472">Membrane</keyword>
<evidence type="ECO:0000256" key="4">
    <source>
        <dbReference type="ARBA" id="ARBA00022692"/>
    </source>
</evidence>
<sequence>MPRACSEFSYYLPSAAPCGVSTGTAPQRFFPASSGTDHSDPSQAGWRKAPCLYRGNDPPNLRVPACRLRKAARQGGQYKAIVAARREEPQPETGEGGTPVLDKTASPLFEQYVRIAWHLAGNLDFNSAIRAVAEQIAGIVPHDHMDVCIIMPGSRFHMAYESGFETEWSRRAEAPIDQSPLKRLLMGEVDTMVTGDAMVDPAFHFEGAFGQPILDHKLKSRIHVALKAHGETIGALSISDRKADVYDSADVERARWIADLIAPYFFALRASDEARRAAIAEAETRVRAEGLRVGALRLTEALETERQRIGMDLHDQTLADLTRFARRLERLSQMKNVPGEMLAPLFQSLQQSMRDLRQIIEQARPSVLELFGLAEAIDNHLDRSVRDSGLSIDWALRDDSDGAMEALPQPVQTALFRIAQEAINNAVRHSQAGRIDVRLASVADRVVIEVRDDGVGLPRIEERRGSGIENMKTRARLIGAQFTARREEKATVIRVTLPLAWETLP</sequence>
<dbReference type="PANTHER" id="PTHR24421:SF37">
    <property type="entry name" value="SENSOR HISTIDINE KINASE NARS"/>
    <property type="match status" value="1"/>
</dbReference>
<evidence type="ECO:0000256" key="6">
    <source>
        <dbReference type="ARBA" id="ARBA00022989"/>
    </source>
</evidence>
<keyword evidence="5 10" id="KW-0418">Kinase</keyword>
<evidence type="ECO:0000256" key="3">
    <source>
        <dbReference type="ARBA" id="ARBA00022679"/>
    </source>
</evidence>
<evidence type="ECO:0000256" key="7">
    <source>
        <dbReference type="ARBA" id="ARBA00023012"/>
    </source>
</evidence>
<feature type="domain" description="Histidine kinase" evidence="9">
    <location>
        <begin position="415"/>
        <end position="501"/>
    </location>
</feature>
<dbReference type="Gene3D" id="3.30.450.40">
    <property type="match status" value="1"/>
</dbReference>
<dbReference type="GO" id="GO:0016301">
    <property type="term" value="F:kinase activity"/>
    <property type="evidence" value="ECO:0007669"/>
    <property type="project" value="UniProtKB-KW"/>
</dbReference>
<dbReference type="AlphaFoldDB" id="A0A549TE67"/>
<dbReference type="SUPFAM" id="SSF55874">
    <property type="entry name" value="ATPase domain of HSP90 chaperone/DNA topoisomerase II/histidine kinase"/>
    <property type="match status" value="1"/>
</dbReference>
<dbReference type="InterPro" id="IPR003594">
    <property type="entry name" value="HATPase_dom"/>
</dbReference>
<keyword evidence="2" id="KW-1003">Cell membrane</keyword>
<keyword evidence="6" id="KW-1133">Transmembrane helix</keyword>
<dbReference type="Pfam" id="PF02518">
    <property type="entry name" value="HATPase_c"/>
    <property type="match status" value="1"/>
</dbReference>
<keyword evidence="11" id="KW-1185">Reference proteome</keyword>
<dbReference type="CDD" id="cd16917">
    <property type="entry name" value="HATPase_UhpB-NarQ-NarX-like"/>
    <property type="match status" value="1"/>
</dbReference>
<dbReference type="SMART" id="SM00387">
    <property type="entry name" value="HATPase_c"/>
    <property type="match status" value="1"/>
</dbReference>
<gene>
    <name evidence="10" type="ORF">FNA46_06535</name>
</gene>
<dbReference type="PROSITE" id="PS50109">
    <property type="entry name" value="HIS_KIN"/>
    <property type="match status" value="1"/>
</dbReference>
<evidence type="ECO:0000256" key="1">
    <source>
        <dbReference type="ARBA" id="ARBA00004651"/>
    </source>
</evidence>
<dbReference type="Gene3D" id="3.30.565.10">
    <property type="entry name" value="Histidine kinase-like ATPase, C-terminal domain"/>
    <property type="match status" value="1"/>
</dbReference>
<comment type="caution">
    <text evidence="10">The sequence shown here is derived from an EMBL/GenBank/DDBJ whole genome shotgun (WGS) entry which is preliminary data.</text>
</comment>
<dbReference type="PANTHER" id="PTHR24421">
    <property type="entry name" value="NITRATE/NITRITE SENSOR PROTEIN NARX-RELATED"/>
    <property type="match status" value="1"/>
</dbReference>
<dbReference type="EMBL" id="VJMG01000014">
    <property type="protein sequence ID" value="TRL40395.1"/>
    <property type="molecule type" value="Genomic_DNA"/>
</dbReference>
<dbReference type="InterPro" id="IPR005467">
    <property type="entry name" value="His_kinase_dom"/>
</dbReference>
<comment type="subcellular location">
    <subcellularLocation>
        <location evidence="1">Cell membrane</location>
        <topology evidence="1">Multi-pass membrane protein</topology>
    </subcellularLocation>
</comment>
<reference evidence="10 11" key="1">
    <citation type="submission" date="2019-07" db="EMBL/GenBank/DDBJ databases">
        <title>Ln-dependent methylotrophs.</title>
        <authorList>
            <person name="Tani A."/>
        </authorList>
    </citation>
    <scope>NUCLEOTIDE SEQUENCE [LARGE SCALE GENOMIC DNA]</scope>
    <source>
        <strain evidence="10 11">SM12</strain>
    </source>
</reference>